<evidence type="ECO:0000256" key="7">
    <source>
        <dbReference type="ARBA" id="ARBA00023007"/>
    </source>
</evidence>
<keyword evidence="5" id="KW-0479">Metal-binding</keyword>
<dbReference type="GO" id="GO:0003874">
    <property type="term" value="F:6-pyruvoyltetrahydropterin synthase activity"/>
    <property type="evidence" value="ECO:0007669"/>
    <property type="project" value="UniProtKB-EC"/>
</dbReference>
<dbReference type="PANTHER" id="PTHR12589">
    <property type="entry name" value="PYRUVOYL TETRAHYDROBIOPTERIN SYNTHASE"/>
    <property type="match status" value="1"/>
</dbReference>
<comment type="pathway">
    <text evidence="2">Cofactor biosynthesis; tetrahydrobiopterin biosynthesis; tetrahydrobiopterin from 7,8-dihydroneopterin triphosphate: step 1/3.</text>
</comment>
<keyword evidence="8" id="KW-0456">Lyase</keyword>
<reference evidence="9" key="1">
    <citation type="submission" date="2020-11" db="EMBL/GenBank/DDBJ databases">
        <authorList>
            <person name="Tran Van P."/>
        </authorList>
    </citation>
    <scope>NUCLEOTIDE SEQUENCE</scope>
</reference>
<comment type="cofactor">
    <cofactor evidence="1">
        <name>Zn(2+)</name>
        <dbReference type="ChEBI" id="CHEBI:29105"/>
    </cofactor>
</comment>
<dbReference type="OrthoDB" id="14045at2759"/>
<keyword evidence="10" id="KW-1185">Reference proteome</keyword>
<dbReference type="AlphaFoldDB" id="A0A7R9LAJ5"/>
<keyword evidence="7" id="KW-0783">Tetrahydrobiopterin biosynthesis</keyword>
<evidence type="ECO:0000256" key="4">
    <source>
        <dbReference type="ARBA" id="ARBA00013100"/>
    </source>
</evidence>
<dbReference type="EMBL" id="CAJPVJ010000174">
    <property type="protein sequence ID" value="CAG2161605.1"/>
    <property type="molecule type" value="Genomic_DNA"/>
</dbReference>
<gene>
    <name evidence="9" type="ORF">ONB1V03_LOCUS1209</name>
</gene>
<dbReference type="GO" id="GO:0005739">
    <property type="term" value="C:mitochondrion"/>
    <property type="evidence" value="ECO:0007669"/>
    <property type="project" value="TreeGrafter"/>
</dbReference>
<dbReference type="UniPathway" id="UPA00849">
    <property type="reaction ID" value="UER00819"/>
</dbReference>
<dbReference type="EMBL" id="OC914999">
    <property type="protein sequence ID" value="CAD7638096.1"/>
    <property type="molecule type" value="Genomic_DNA"/>
</dbReference>
<evidence type="ECO:0000256" key="3">
    <source>
        <dbReference type="ARBA" id="ARBA00009164"/>
    </source>
</evidence>
<accession>A0A7R9LAJ5</accession>
<proteinExistence type="inferred from homology"/>
<sequence>MSSTDRQSSAVNPVVYVTRIQSFCSAHRLNSGSLDVQTNGQTYGKCNAVHGHNYKAEVTVRGAVDAITGFVVDIAILNDIIDETIMKTMDHKNIDEDVPYFRDNHIVSTAENIAVYIWKAIAERLPKSVSLDSIKLHETDKNVFVFRGEFV</sequence>
<dbReference type="SUPFAM" id="SSF55620">
    <property type="entry name" value="Tetrahydrobiopterin biosynthesis enzymes-like"/>
    <property type="match status" value="1"/>
</dbReference>
<dbReference type="Pfam" id="PF01242">
    <property type="entry name" value="PTPS"/>
    <property type="match status" value="1"/>
</dbReference>
<evidence type="ECO:0000256" key="2">
    <source>
        <dbReference type="ARBA" id="ARBA00005126"/>
    </source>
</evidence>
<evidence type="ECO:0000256" key="1">
    <source>
        <dbReference type="ARBA" id="ARBA00001947"/>
    </source>
</evidence>
<evidence type="ECO:0000313" key="9">
    <source>
        <dbReference type="EMBL" id="CAD7638096.1"/>
    </source>
</evidence>
<organism evidence="9">
    <name type="scientific">Oppiella nova</name>
    <dbReference type="NCBI Taxonomy" id="334625"/>
    <lineage>
        <taxon>Eukaryota</taxon>
        <taxon>Metazoa</taxon>
        <taxon>Ecdysozoa</taxon>
        <taxon>Arthropoda</taxon>
        <taxon>Chelicerata</taxon>
        <taxon>Arachnida</taxon>
        <taxon>Acari</taxon>
        <taxon>Acariformes</taxon>
        <taxon>Sarcoptiformes</taxon>
        <taxon>Oribatida</taxon>
        <taxon>Brachypylina</taxon>
        <taxon>Oppioidea</taxon>
        <taxon>Oppiidae</taxon>
        <taxon>Oppiella</taxon>
    </lineage>
</organism>
<evidence type="ECO:0000256" key="8">
    <source>
        <dbReference type="ARBA" id="ARBA00023239"/>
    </source>
</evidence>
<dbReference type="FunFam" id="3.30.479.10:FF:000003">
    <property type="entry name" value="6-pyruvoyl tetrahydrobiopterin synthase"/>
    <property type="match status" value="1"/>
</dbReference>
<evidence type="ECO:0000256" key="6">
    <source>
        <dbReference type="ARBA" id="ARBA00022833"/>
    </source>
</evidence>
<dbReference type="Gene3D" id="3.30.479.10">
    <property type="entry name" value="6-pyruvoyl tetrahydropterin synthase/QueD"/>
    <property type="match status" value="1"/>
</dbReference>
<dbReference type="InterPro" id="IPR038418">
    <property type="entry name" value="6-PTP_synth/QueD_sf"/>
</dbReference>
<dbReference type="Proteomes" id="UP000728032">
    <property type="component" value="Unassembled WGS sequence"/>
</dbReference>
<dbReference type="InterPro" id="IPR007115">
    <property type="entry name" value="6-PTP_synth/QueD"/>
</dbReference>
<dbReference type="PANTHER" id="PTHR12589:SF7">
    <property type="entry name" value="6-PYRUVOYL TETRAHYDROBIOPTERIN SYNTHASE"/>
    <property type="match status" value="1"/>
</dbReference>
<comment type="similarity">
    <text evidence="3">Belongs to the PTPS family.</text>
</comment>
<evidence type="ECO:0000256" key="5">
    <source>
        <dbReference type="ARBA" id="ARBA00022723"/>
    </source>
</evidence>
<protein>
    <recommendedName>
        <fullName evidence="4">6-pyruvoyltetrahydropterin synthase</fullName>
        <ecNumber evidence="4">4.2.3.12</ecNumber>
    </recommendedName>
</protein>
<keyword evidence="6" id="KW-0862">Zinc</keyword>
<dbReference type="EC" id="4.2.3.12" evidence="4"/>
<dbReference type="GO" id="GO:0006729">
    <property type="term" value="P:tetrahydrobiopterin biosynthetic process"/>
    <property type="evidence" value="ECO:0007669"/>
    <property type="project" value="UniProtKB-UniPathway"/>
</dbReference>
<name>A0A7R9LAJ5_9ACAR</name>
<evidence type="ECO:0000313" key="10">
    <source>
        <dbReference type="Proteomes" id="UP000728032"/>
    </source>
</evidence>
<dbReference type="GO" id="GO:0046872">
    <property type="term" value="F:metal ion binding"/>
    <property type="evidence" value="ECO:0007669"/>
    <property type="project" value="UniProtKB-KW"/>
</dbReference>